<protein>
    <submittedName>
        <fullName evidence="1">Tripartite tricarboxylate transporter substrate binding protein</fullName>
    </submittedName>
</protein>
<accession>A0ACD4NVY0</accession>
<dbReference type="EMBL" id="CP113520">
    <property type="protein sequence ID" value="WAJ31007.1"/>
    <property type="molecule type" value="Genomic_DNA"/>
</dbReference>
<sequence>MLAHLRSIGAATLLGLTLFASWQTDAAAQNFPDGQVTIIVPFAAGGGVDTIARLVADDLRAQWSVPVLVENMPGGSGMIGAQALTRAEPDGRTLMLATAGELAVNTTLLSGSLSYDVAKDFAPVALAARIPNVFVVKGDSSFANVGDFVAAAKQNPDTMTYGSSGVGNPQHLTGALLGYRAGVELVHVPYKGSSQQVLDTMGGNIDATFASAAAVLANVQDGSLKALAVTSKERMGVLPDVPAVGETAGLEGFDLVNWFGFVTKAGTPPETVAILHESIEKALQTEATKTRLQAIGAEFVPMTTAEFTGFIGSETEKFAGIIKDASITAE</sequence>
<keyword evidence="2" id="KW-1185">Reference proteome</keyword>
<reference evidence="1" key="1">
    <citation type="submission" date="2022-11" db="EMBL/GenBank/DDBJ databases">
        <title>beta-Carotene-producing bacterium, Jeongeuplla avenae sp. nov., alleviates the salt stress of Arabidopsis seedlings.</title>
        <authorList>
            <person name="Jiang L."/>
            <person name="Lee J."/>
        </authorList>
    </citation>
    <scope>NUCLEOTIDE SEQUENCE</scope>
    <source>
        <strain evidence="1">DY_R2A_6</strain>
    </source>
</reference>
<proteinExistence type="predicted"/>
<gene>
    <name evidence="1" type="ORF">OXU80_12705</name>
</gene>
<evidence type="ECO:0000313" key="2">
    <source>
        <dbReference type="Proteomes" id="UP001163223"/>
    </source>
</evidence>
<evidence type="ECO:0000313" key="1">
    <source>
        <dbReference type="EMBL" id="WAJ31007.1"/>
    </source>
</evidence>
<organism evidence="1 2">
    <name type="scientific">Antarcticirhabdus aurantiaca</name>
    <dbReference type="NCBI Taxonomy" id="2606717"/>
    <lineage>
        <taxon>Bacteria</taxon>
        <taxon>Pseudomonadati</taxon>
        <taxon>Pseudomonadota</taxon>
        <taxon>Alphaproteobacteria</taxon>
        <taxon>Hyphomicrobiales</taxon>
        <taxon>Aurantimonadaceae</taxon>
        <taxon>Antarcticirhabdus</taxon>
    </lineage>
</organism>
<dbReference type="Proteomes" id="UP001163223">
    <property type="component" value="Chromosome"/>
</dbReference>
<name>A0ACD4NVY0_9HYPH</name>